<dbReference type="PANTHER" id="PTHR12815:SF18">
    <property type="entry name" value="SORTING AND ASSEMBLY MACHINERY COMPONENT 50 HOMOLOG"/>
    <property type="match status" value="1"/>
</dbReference>
<evidence type="ECO:0000313" key="7">
    <source>
        <dbReference type="EMBL" id="TLS66975.1"/>
    </source>
</evidence>
<feature type="signal peptide" evidence="5">
    <location>
        <begin position="1"/>
        <end position="24"/>
    </location>
</feature>
<keyword evidence="5" id="KW-0732">Signal</keyword>
<evidence type="ECO:0000256" key="5">
    <source>
        <dbReference type="SAM" id="SignalP"/>
    </source>
</evidence>
<protein>
    <recommendedName>
        <fullName evidence="6">POTRA domain-containing protein</fullName>
    </recommendedName>
</protein>
<dbReference type="InterPro" id="IPR034746">
    <property type="entry name" value="POTRA"/>
</dbReference>
<evidence type="ECO:0000313" key="8">
    <source>
        <dbReference type="Proteomes" id="UP000306585"/>
    </source>
</evidence>
<comment type="caution">
    <text evidence="7">The sequence shown here is derived from an EMBL/GenBank/DDBJ whole genome shotgun (WGS) entry which is preliminary data.</text>
</comment>
<evidence type="ECO:0000256" key="2">
    <source>
        <dbReference type="ARBA" id="ARBA00022452"/>
    </source>
</evidence>
<dbReference type="PROSITE" id="PS51779">
    <property type="entry name" value="POTRA"/>
    <property type="match status" value="1"/>
</dbReference>
<dbReference type="AlphaFoldDB" id="A0A5R9GPG7"/>
<dbReference type="Proteomes" id="UP000306585">
    <property type="component" value="Unassembled WGS sequence"/>
</dbReference>
<feature type="domain" description="POTRA" evidence="6">
    <location>
        <begin position="28"/>
        <end position="97"/>
    </location>
</feature>
<dbReference type="Pfam" id="PF07244">
    <property type="entry name" value="POTRA"/>
    <property type="match status" value="1"/>
</dbReference>
<proteinExistence type="predicted"/>
<dbReference type="InterPro" id="IPR010827">
    <property type="entry name" value="BamA/TamA_POTRA"/>
</dbReference>
<keyword evidence="2" id="KW-1134">Transmembrane beta strand</keyword>
<gene>
    <name evidence="7" type="ORF">FEF65_08420</name>
</gene>
<dbReference type="InterPro" id="IPR039910">
    <property type="entry name" value="D15-like"/>
</dbReference>
<organism evidence="7 8">
    <name type="scientific">Mariprofundus erugo</name>
    <dbReference type="NCBI Taxonomy" id="2528639"/>
    <lineage>
        <taxon>Bacteria</taxon>
        <taxon>Pseudomonadati</taxon>
        <taxon>Pseudomonadota</taxon>
        <taxon>Candidatius Mariprofundia</taxon>
        <taxon>Mariprofundales</taxon>
        <taxon>Mariprofundaceae</taxon>
        <taxon>Mariprofundus</taxon>
    </lineage>
</organism>
<evidence type="ECO:0000256" key="1">
    <source>
        <dbReference type="ARBA" id="ARBA00004370"/>
    </source>
</evidence>
<dbReference type="PANTHER" id="PTHR12815">
    <property type="entry name" value="SORTING AND ASSEMBLY MACHINERY SAMM50 PROTEIN FAMILY MEMBER"/>
    <property type="match status" value="1"/>
</dbReference>
<name>A0A5R9GPG7_9PROT</name>
<sequence length="427" mass="46763">MLRLIFTLVVFLLLSAAQLLPACADDGVWIRDIHITGLQRTSPRTILRELPFSVGGLWHADSQAAGERRLRNLGLFSTVVILPPGEDGSVHVVLKERWSLFILPEASRSDIGKSTAGVTLTEHNLWGLHHQLRVAVREDTGKNFSGLKGTRADGSYQWRRVADGPVSLAFGMGAGRSVFDAFDQGVLTGQYQQQNSSWYTSASWALGAVPGDGWDLGLGFYSSRSTFRLVTGAPATLVQDSRRNSVLSTVTYTNLDDHTTWITGTGFQYALDVAHQGFGSTVNVYRQTSYLTHHTRLYSSTATLDWRISGGAASGQVLKDGLFDIGSNSGLRGYLPGELQGQYYLFGNIEGRFPLPAASNVQLVAFSDVGQIWSSHRPAFRRPVVAGFGGGARLTLRWLVKGTFRVDAAYGTATRRWRFYFGTGQAF</sequence>
<dbReference type="Gene3D" id="3.10.20.310">
    <property type="entry name" value="membrane protein fhac"/>
    <property type="match status" value="1"/>
</dbReference>
<comment type="subcellular location">
    <subcellularLocation>
        <location evidence="1">Membrane</location>
    </subcellularLocation>
</comment>
<evidence type="ECO:0000259" key="6">
    <source>
        <dbReference type="PROSITE" id="PS51779"/>
    </source>
</evidence>
<evidence type="ECO:0000256" key="4">
    <source>
        <dbReference type="ARBA" id="ARBA00023136"/>
    </source>
</evidence>
<keyword evidence="3" id="KW-0812">Transmembrane</keyword>
<keyword evidence="8" id="KW-1185">Reference proteome</keyword>
<feature type="chain" id="PRO_5024353274" description="POTRA domain-containing protein" evidence="5">
    <location>
        <begin position="25"/>
        <end position="427"/>
    </location>
</feature>
<dbReference type="GO" id="GO:0019867">
    <property type="term" value="C:outer membrane"/>
    <property type="evidence" value="ECO:0007669"/>
    <property type="project" value="InterPro"/>
</dbReference>
<dbReference type="RefSeq" id="WP_138239365.1">
    <property type="nucleotide sequence ID" value="NZ_VBRY01000007.1"/>
</dbReference>
<reference evidence="7 8" key="1">
    <citation type="journal article" date="2019" name="Appl. Environ. Microbiol.">
        <title>Environmental Evidence and Genomic Insight of Iron-oxidizing Bacteria Preference Towards More Corrosion Resistant Stainless Steel at Higher Salinities.</title>
        <authorList>
            <person name="Garrison C.E."/>
            <person name="Price K.A."/>
            <person name="Field E.K."/>
        </authorList>
    </citation>
    <scope>NUCLEOTIDE SEQUENCE [LARGE SCALE GENOMIC DNA]</scope>
    <source>
        <strain evidence="7 8">P3</strain>
    </source>
</reference>
<keyword evidence="4" id="KW-0472">Membrane</keyword>
<accession>A0A5R9GPG7</accession>
<evidence type="ECO:0000256" key="3">
    <source>
        <dbReference type="ARBA" id="ARBA00022692"/>
    </source>
</evidence>
<dbReference type="EMBL" id="VBRY01000007">
    <property type="protein sequence ID" value="TLS66975.1"/>
    <property type="molecule type" value="Genomic_DNA"/>
</dbReference>